<keyword evidence="1" id="KW-0812">Transmembrane</keyword>
<dbReference type="Proteomes" id="UP000247540">
    <property type="component" value="Unassembled WGS sequence"/>
</dbReference>
<dbReference type="OrthoDB" id="9204564at2"/>
<reference evidence="2 3" key="1">
    <citation type="submission" date="2018-06" db="EMBL/GenBank/DDBJ databases">
        <title>Genomic Encyclopedia of Type Strains, Phase III (KMG-III): the genomes of soil and plant-associated and newly described type strains.</title>
        <authorList>
            <person name="Whitman W."/>
        </authorList>
    </citation>
    <scope>NUCLEOTIDE SEQUENCE [LARGE SCALE GENOMIC DNA]</scope>
    <source>
        <strain evidence="2 3">CECT 7646</strain>
    </source>
</reference>
<protein>
    <submittedName>
        <fullName evidence="2">Uncharacterized protein</fullName>
    </submittedName>
</protein>
<proteinExistence type="predicted"/>
<keyword evidence="1" id="KW-1133">Transmembrane helix</keyword>
<keyword evidence="3" id="KW-1185">Reference proteome</keyword>
<name>A0A318SQX0_9BURK</name>
<dbReference type="AlphaFoldDB" id="A0A318SQX0"/>
<sequence>MTDKTISAEQVAILAERVDTMLINQAKVEGLIMGISGQQNQVSGTVAVLQERLLAYDEKQRRLFQMSDEHGAGIDRLNAELKVHSWTWKLVGTVALASLGLVGWAYGELRGLYSQDNRHENRIAILEFLVGGRSPQLPRVPESKEQ</sequence>
<evidence type="ECO:0000313" key="3">
    <source>
        <dbReference type="Proteomes" id="UP000247540"/>
    </source>
</evidence>
<accession>A0A318SQX0</accession>
<evidence type="ECO:0000256" key="1">
    <source>
        <dbReference type="SAM" id="Phobius"/>
    </source>
</evidence>
<comment type="caution">
    <text evidence="2">The sequence shown here is derived from an EMBL/GenBank/DDBJ whole genome shotgun (WGS) entry which is preliminary data.</text>
</comment>
<organism evidence="2 3">
    <name type="scientific">Xylophilus ampelinus</name>
    <dbReference type="NCBI Taxonomy" id="54067"/>
    <lineage>
        <taxon>Bacteria</taxon>
        <taxon>Pseudomonadati</taxon>
        <taxon>Pseudomonadota</taxon>
        <taxon>Betaproteobacteria</taxon>
        <taxon>Burkholderiales</taxon>
        <taxon>Xylophilus</taxon>
    </lineage>
</organism>
<gene>
    <name evidence="2" type="ORF">DFQ15_101149</name>
</gene>
<dbReference type="EMBL" id="QJTC01000001">
    <property type="protein sequence ID" value="PYE79829.1"/>
    <property type="molecule type" value="Genomic_DNA"/>
</dbReference>
<feature type="transmembrane region" description="Helical" evidence="1">
    <location>
        <begin position="86"/>
        <end position="106"/>
    </location>
</feature>
<dbReference type="RefSeq" id="WP_110464121.1">
    <property type="nucleotide sequence ID" value="NZ_JAMOFZ010000002.1"/>
</dbReference>
<keyword evidence="1" id="KW-0472">Membrane</keyword>
<evidence type="ECO:0000313" key="2">
    <source>
        <dbReference type="EMBL" id="PYE79829.1"/>
    </source>
</evidence>